<name>A0ABS5S0T8_9FLAO</name>
<evidence type="ECO:0000313" key="1">
    <source>
        <dbReference type="EMBL" id="MBT0606833.1"/>
    </source>
</evidence>
<dbReference type="EMBL" id="JAHCTB010000001">
    <property type="protein sequence ID" value="MBT0606833.1"/>
    <property type="molecule type" value="Genomic_DNA"/>
</dbReference>
<dbReference type="RefSeq" id="WP_214111707.1">
    <property type="nucleotide sequence ID" value="NZ_JAHCTB010000001.1"/>
</dbReference>
<reference evidence="1 2" key="1">
    <citation type="submission" date="2021-05" db="EMBL/GenBank/DDBJ databases">
        <title>Aequorivita echinoideorum JCM 30378 genome.</title>
        <authorList>
            <person name="Zhang H."/>
            <person name="Li C."/>
        </authorList>
    </citation>
    <scope>NUCLEOTIDE SEQUENCE [LARGE SCALE GENOMIC DNA]</scope>
    <source>
        <strain evidence="1 2">JCM30378</strain>
    </source>
</reference>
<gene>
    <name evidence="1" type="ORF">KIV10_01435</name>
</gene>
<sequence>MNKLDIFPPLWKFVFAAKMTEQERFEENIDLQALYYGAKKSLKKQLENSFDDISPIVIKEKIEFVENELLSFGMNKPKERKMIVDILDYLKTFTNDEIKAEFSRDSIFRNMESELFFIETLKHLNVLDANGKAKRGFQAACDAIKKSNLYKDNIFCFNFKLQDYIKYLNERFEAGIKSDNRLSDGIKYEEEVDKFFKLNPPKSQ</sequence>
<dbReference type="Proteomes" id="UP001297092">
    <property type="component" value="Unassembled WGS sequence"/>
</dbReference>
<keyword evidence="2" id="KW-1185">Reference proteome</keyword>
<protein>
    <submittedName>
        <fullName evidence="1">Uncharacterized protein</fullName>
    </submittedName>
</protein>
<evidence type="ECO:0000313" key="2">
    <source>
        <dbReference type="Proteomes" id="UP001297092"/>
    </source>
</evidence>
<proteinExistence type="predicted"/>
<comment type="caution">
    <text evidence="1">The sequence shown here is derived from an EMBL/GenBank/DDBJ whole genome shotgun (WGS) entry which is preliminary data.</text>
</comment>
<organism evidence="1 2">
    <name type="scientific">Aequorivita echinoideorum</name>
    <dbReference type="NCBI Taxonomy" id="1549647"/>
    <lineage>
        <taxon>Bacteria</taxon>
        <taxon>Pseudomonadati</taxon>
        <taxon>Bacteroidota</taxon>
        <taxon>Flavobacteriia</taxon>
        <taxon>Flavobacteriales</taxon>
        <taxon>Flavobacteriaceae</taxon>
        <taxon>Aequorivita</taxon>
    </lineage>
</organism>
<accession>A0ABS5S0T8</accession>